<feature type="transmembrane region" description="Helical" evidence="7">
    <location>
        <begin position="41"/>
        <end position="61"/>
    </location>
</feature>
<name>A0A9W9KIV5_9EURO</name>
<dbReference type="Pfam" id="PF07690">
    <property type="entry name" value="MFS_1"/>
    <property type="match status" value="1"/>
</dbReference>
<evidence type="ECO:0000259" key="8">
    <source>
        <dbReference type="PROSITE" id="PS50850"/>
    </source>
</evidence>
<evidence type="ECO:0000313" key="9">
    <source>
        <dbReference type="EMBL" id="KAJ5107401.1"/>
    </source>
</evidence>
<comment type="similarity">
    <text evidence="2">Belongs to the major facilitator superfamily. TCR/Tet family.</text>
</comment>
<dbReference type="FunFam" id="1.20.1250.20:FF:000196">
    <property type="entry name" value="MFS toxin efflux pump (AflT)"/>
    <property type="match status" value="1"/>
</dbReference>
<evidence type="ECO:0000256" key="6">
    <source>
        <dbReference type="SAM" id="MobiDB-lite"/>
    </source>
</evidence>
<accession>A0A9W9KIV5</accession>
<sequence length="549" mass="58723">MAAGKSSLENNGIPISLTDQNNTDLPPVDENNAKLLSGYKLAALVFGLSCCVFCTALDSTIVATSVPKIATQFHSLEDVGWYASSYMLTTCAVTLPFGRVYTLFPPKWTYLSALFLFELGSLICGIAPSSLTFIIGRAIAGLGGGGLLTGSLVIISKCVPVHRRPVFSGLIMGMYAIASVVAPPLGGAFTDHVTWRLCFYINLPFGAVTGVAVFFTFQNTKPIVQATLKEMLWGMDPLGTLIFVSAIVSLLLALQWGGSVYPWGNGRIIALFAVFGALLGCFVCLQLYLGKKAILPPHLLCRRNIWGSALFAFCANGVLISFVYYLPIWFQAVKGTSATRSGLMNLPFILSNVLMTMLSGVFVTMAQYLSPFMLLSALMTCISAGILTTLEPTSGSAKWAGYQFFIGIAIGTGFQLPIFVVQTTLPATDIPIATALMTFAPLLGGSVFVSVAQNLFNNRLVAGLKAQMTQTDVLAVLQAGPTGLWDRYQGDMLQTLLKVYNAAVTRTFYVGIGLAGASLIGAGVVQWRSPKEDANDDSREESTANFHIA</sequence>
<dbReference type="Proteomes" id="UP001149165">
    <property type="component" value="Unassembled WGS sequence"/>
</dbReference>
<evidence type="ECO:0000256" key="5">
    <source>
        <dbReference type="ARBA" id="ARBA00023136"/>
    </source>
</evidence>
<keyword evidence="5 7" id="KW-0472">Membrane</keyword>
<evidence type="ECO:0000313" key="10">
    <source>
        <dbReference type="Proteomes" id="UP001149165"/>
    </source>
</evidence>
<feature type="transmembrane region" description="Helical" evidence="7">
    <location>
        <begin position="372"/>
        <end position="390"/>
    </location>
</feature>
<feature type="transmembrane region" description="Helical" evidence="7">
    <location>
        <begin position="433"/>
        <end position="456"/>
    </location>
</feature>
<feature type="transmembrane region" description="Helical" evidence="7">
    <location>
        <begin position="167"/>
        <end position="187"/>
    </location>
</feature>
<reference evidence="9" key="2">
    <citation type="journal article" date="2023" name="IMA Fungus">
        <title>Comparative genomic study of the Penicillium genus elucidates a diverse pangenome and 15 lateral gene transfer events.</title>
        <authorList>
            <person name="Petersen C."/>
            <person name="Sorensen T."/>
            <person name="Nielsen M.R."/>
            <person name="Sondergaard T.E."/>
            <person name="Sorensen J.L."/>
            <person name="Fitzpatrick D.A."/>
            <person name="Frisvad J.C."/>
            <person name="Nielsen K.L."/>
        </authorList>
    </citation>
    <scope>NUCLEOTIDE SEQUENCE</scope>
    <source>
        <strain evidence="9">IBT 30069</strain>
    </source>
</reference>
<dbReference type="InterPro" id="IPR020846">
    <property type="entry name" value="MFS_dom"/>
</dbReference>
<dbReference type="GO" id="GO:0022857">
    <property type="term" value="F:transmembrane transporter activity"/>
    <property type="evidence" value="ECO:0007669"/>
    <property type="project" value="InterPro"/>
</dbReference>
<dbReference type="SUPFAM" id="SSF103473">
    <property type="entry name" value="MFS general substrate transporter"/>
    <property type="match status" value="1"/>
</dbReference>
<organism evidence="9 10">
    <name type="scientific">Penicillium angulare</name>
    <dbReference type="NCBI Taxonomy" id="116970"/>
    <lineage>
        <taxon>Eukaryota</taxon>
        <taxon>Fungi</taxon>
        <taxon>Dikarya</taxon>
        <taxon>Ascomycota</taxon>
        <taxon>Pezizomycotina</taxon>
        <taxon>Eurotiomycetes</taxon>
        <taxon>Eurotiomycetidae</taxon>
        <taxon>Eurotiales</taxon>
        <taxon>Aspergillaceae</taxon>
        <taxon>Penicillium</taxon>
    </lineage>
</organism>
<feature type="region of interest" description="Disordered" evidence="6">
    <location>
        <begin position="1"/>
        <end position="24"/>
    </location>
</feature>
<protein>
    <recommendedName>
        <fullName evidence="8">Major facilitator superfamily (MFS) profile domain-containing protein</fullName>
    </recommendedName>
</protein>
<keyword evidence="3 7" id="KW-0812">Transmembrane</keyword>
<dbReference type="CDD" id="cd17502">
    <property type="entry name" value="MFS_Azr1_MDR_like"/>
    <property type="match status" value="1"/>
</dbReference>
<feature type="transmembrane region" description="Helical" evidence="7">
    <location>
        <begin position="507"/>
        <end position="525"/>
    </location>
</feature>
<dbReference type="GO" id="GO:0005886">
    <property type="term" value="C:plasma membrane"/>
    <property type="evidence" value="ECO:0007669"/>
    <property type="project" value="TreeGrafter"/>
</dbReference>
<evidence type="ECO:0000256" key="3">
    <source>
        <dbReference type="ARBA" id="ARBA00022692"/>
    </source>
</evidence>
<dbReference type="InterPro" id="IPR036259">
    <property type="entry name" value="MFS_trans_sf"/>
</dbReference>
<evidence type="ECO:0000256" key="2">
    <source>
        <dbReference type="ARBA" id="ARBA00007520"/>
    </source>
</evidence>
<dbReference type="InterPro" id="IPR011701">
    <property type="entry name" value="MFS"/>
</dbReference>
<feature type="transmembrane region" description="Helical" evidence="7">
    <location>
        <begin position="108"/>
        <end position="128"/>
    </location>
</feature>
<keyword evidence="10" id="KW-1185">Reference proteome</keyword>
<evidence type="ECO:0000256" key="4">
    <source>
        <dbReference type="ARBA" id="ARBA00022989"/>
    </source>
</evidence>
<feature type="transmembrane region" description="Helical" evidence="7">
    <location>
        <begin position="134"/>
        <end position="155"/>
    </location>
</feature>
<dbReference type="EMBL" id="JAPQKH010000003">
    <property type="protein sequence ID" value="KAJ5107401.1"/>
    <property type="molecule type" value="Genomic_DNA"/>
</dbReference>
<comment type="caution">
    <text evidence="9">The sequence shown here is derived from an EMBL/GenBank/DDBJ whole genome shotgun (WGS) entry which is preliminary data.</text>
</comment>
<comment type="subcellular location">
    <subcellularLocation>
        <location evidence="1">Membrane</location>
        <topology evidence="1">Multi-pass membrane protein</topology>
    </subcellularLocation>
</comment>
<feature type="transmembrane region" description="Helical" evidence="7">
    <location>
        <begin position="310"/>
        <end position="330"/>
    </location>
</feature>
<dbReference type="PANTHER" id="PTHR23501">
    <property type="entry name" value="MAJOR FACILITATOR SUPERFAMILY"/>
    <property type="match status" value="1"/>
</dbReference>
<dbReference type="Gene3D" id="1.20.1250.20">
    <property type="entry name" value="MFS general substrate transporter like domains"/>
    <property type="match status" value="2"/>
</dbReference>
<keyword evidence="4 7" id="KW-1133">Transmembrane helix</keyword>
<evidence type="ECO:0000256" key="7">
    <source>
        <dbReference type="SAM" id="Phobius"/>
    </source>
</evidence>
<feature type="transmembrane region" description="Helical" evidence="7">
    <location>
        <begin position="199"/>
        <end position="217"/>
    </location>
</feature>
<feature type="transmembrane region" description="Helical" evidence="7">
    <location>
        <begin position="81"/>
        <end position="101"/>
    </location>
</feature>
<feature type="transmembrane region" description="Helical" evidence="7">
    <location>
        <begin position="342"/>
        <end position="365"/>
    </location>
</feature>
<reference evidence="9" key="1">
    <citation type="submission" date="2022-11" db="EMBL/GenBank/DDBJ databases">
        <authorList>
            <person name="Petersen C."/>
        </authorList>
    </citation>
    <scope>NUCLEOTIDE SEQUENCE</scope>
    <source>
        <strain evidence="9">IBT 30069</strain>
    </source>
</reference>
<feature type="transmembrane region" description="Helical" evidence="7">
    <location>
        <begin position="402"/>
        <end position="421"/>
    </location>
</feature>
<feature type="transmembrane region" description="Helical" evidence="7">
    <location>
        <begin position="268"/>
        <end position="289"/>
    </location>
</feature>
<dbReference type="PANTHER" id="PTHR23501:SF199">
    <property type="entry name" value="MFS EFFLUX TRANSPORTER INPD-RELATED"/>
    <property type="match status" value="1"/>
</dbReference>
<evidence type="ECO:0000256" key="1">
    <source>
        <dbReference type="ARBA" id="ARBA00004141"/>
    </source>
</evidence>
<proteinExistence type="inferred from homology"/>
<dbReference type="OrthoDB" id="10021397at2759"/>
<feature type="domain" description="Major facilitator superfamily (MFS) profile" evidence="8">
    <location>
        <begin position="44"/>
        <end position="530"/>
    </location>
</feature>
<gene>
    <name evidence="9" type="ORF">N7456_004076</name>
</gene>
<dbReference type="AlphaFoldDB" id="A0A9W9KIV5"/>
<dbReference type="PROSITE" id="PS50850">
    <property type="entry name" value="MFS"/>
    <property type="match status" value="1"/>
</dbReference>
<feature type="transmembrane region" description="Helical" evidence="7">
    <location>
        <begin position="238"/>
        <end position="256"/>
    </location>
</feature>